<accession>A0A1Y2DTV7</accession>
<keyword evidence="3" id="KW-1185">Reference proteome</keyword>
<evidence type="ECO:0000259" key="1">
    <source>
        <dbReference type="PROSITE" id="PS50181"/>
    </source>
</evidence>
<gene>
    <name evidence="2" type="ORF">BCR35DRAFT_308972</name>
</gene>
<evidence type="ECO:0000313" key="3">
    <source>
        <dbReference type="Proteomes" id="UP000193467"/>
    </source>
</evidence>
<comment type="caution">
    <text evidence="2">The sequence shown here is derived from an EMBL/GenBank/DDBJ whole genome shotgun (WGS) entry which is preliminary data.</text>
</comment>
<dbReference type="PROSITE" id="PS50181">
    <property type="entry name" value="FBOX"/>
    <property type="match status" value="1"/>
</dbReference>
<evidence type="ECO:0000313" key="2">
    <source>
        <dbReference type="EMBL" id="ORY62732.1"/>
    </source>
</evidence>
<feature type="domain" description="F-box" evidence="1">
    <location>
        <begin position="25"/>
        <end position="44"/>
    </location>
</feature>
<dbReference type="Proteomes" id="UP000193467">
    <property type="component" value="Unassembled WGS sequence"/>
</dbReference>
<dbReference type="EMBL" id="MCGR01000070">
    <property type="protein sequence ID" value="ORY62732.1"/>
    <property type="molecule type" value="Genomic_DNA"/>
</dbReference>
<dbReference type="InterPro" id="IPR001810">
    <property type="entry name" value="F-box_dom"/>
</dbReference>
<dbReference type="InParanoid" id="A0A1Y2DTV7"/>
<sequence length="437" mass="48939">MSSTQELSSEAVLAPIETLGPEEGPRSLLSLPDELLEEILAHLNYTHESSFTLEPSHDLDEDDWDEERATLVSVQLTNRRLARIVTPFVSRTVLSVQGDRRVYRVFGRTSVHPYVQRMAWKLPQGDALMPSLIFTRLTSLVALSINVSNLGGALPYEGYVENLKLLPNLRRLALQGVDFIDARGEATDFDFPLASVVPQLESLWITGEMASDVNSRPKLVKGLDRLKEYWTGCFLYEGVRVCLLEQGGIHRFTRIGGVSDSDLLPSESEAASRLRALSAEERRNFPLQHLDIEYSSTMFSTPAQSLAFAILSAYSLSQALRSVALLDLRRLNFTPSAWADLQLPSVTRLHVRASGVATGDRMGFLRSILPSFPNLVTLRLDHLLPPAWLTQQHLPQPEVAYLFDQFDSPPSLKEIEVVGARKETIYWRSEGVWVAKL</sequence>
<proteinExistence type="predicted"/>
<protein>
    <recommendedName>
        <fullName evidence="1">F-box domain-containing protein</fullName>
    </recommendedName>
</protein>
<organism evidence="2 3">
    <name type="scientific">Leucosporidium creatinivorum</name>
    <dbReference type="NCBI Taxonomy" id="106004"/>
    <lineage>
        <taxon>Eukaryota</taxon>
        <taxon>Fungi</taxon>
        <taxon>Dikarya</taxon>
        <taxon>Basidiomycota</taxon>
        <taxon>Pucciniomycotina</taxon>
        <taxon>Microbotryomycetes</taxon>
        <taxon>Leucosporidiales</taxon>
        <taxon>Leucosporidium</taxon>
    </lineage>
</organism>
<dbReference type="AlphaFoldDB" id="A0A1Y2DTV7"/>
<reference evidence="2 3" key="1">
    <citation type="submission" date="2016-07" db="EMBL/GenBank/DDBJ databases">
        <title>Pervasive Adenine N6-methylation of Active Genes in Fungi.</title>
        <authorList>
            <consortium name="DOE Joint Genome Institute"/>
            <person name="Mondo S.J."/>
            <person name="Dannebaum R.O."/>
            <person name="Kuo R.C."/>
            <person name="Labutti K."/>
            <person name="Haridas S."/>
            <person name="Kuo A."/>
            <person name="Salamov A."/>
            <person name="Ahrendt S.R."/>
            <person name="Lipzen A."/>
            <person name="Sullivan W."/>
            <person name="Andreopoulos W.B."/>
            <person name="Clum A."/>
            <person name="Lindquist E."/>
            <person name="Daum C."/>
            <person name="Ramamoorthy G.K."/>
            <person name="Gryganskyi A."/>
            <person name="Culley D."/>
            <person name="Magnuson J.K."/>
            <person name="James T.Y."/>
            <person name="O'Malley M.A."/>
            <person name="Stajich J.E."/>
            <person name="Spatafora J.W."/>
            <person name="Visel A."/>
            <person name="Grigoriev I.V."/>
        </authorList>
    </citation>
    <scope>NUCLEOTIDE SEQUENCE [LARGE SCALE GENOMIC DNA]</scope>
    <source>
        <strain evidence="2 3">62-1032</strain>
    </source>
</reference>
<dbReference type="SUPFAM" id="SSF52047">
    <property type="entry name" value="RNI-like"/>
    <property type="match status" value="1"/>
</dbReference>
<name>A0A1Y2DTV7_9BASI</name>